<feature type="compositionally biased region" description="Polar residues" evidence="1">
    <location>
        <begin position="20"/>
        <end position="40"/>
    </location>
</feature>
<sequence length="606" mass="66165">MNPNHPNNPWPAIPAGRNGGHQNKQLPNGLQTRANPTLNQRKPYVDPRSSGQLGVNHLTTASQPSSIRRFLAQPPSTEPTNARVISSFAPQENLQTDCTQLSDSQTGYDQQNIGGGYSLPGPSPVQNTGPYYYNTPQNFPAWAMGGISAPASVPGPTGAQATPDLVNTPSLVLSRPNANHDAQGERTRKRPRGTPPPGLRDLPKDHKYYKLFNYPKYTPPTSNKGTAMGTRSLDHHPDSDLENAYASYLFQSDPVEYWLLRDVAEKVPTKIREKEIAYHKQLSNEDEPAEAAARRIKIGDTPGESSALGTEGFASPPKSKEKRSKTEKSSLPKGRRNWIENYKDKFPGQPIPSSRPNWRPTTHVLLQAGRSEEGPQDFHSLILNTLGRCRDDPDFLELLIQKVASCGDPQSSLAYESESTDQSEGFQGGSFDSHSPRGTMSEGAPTDASSHPRRYVRAHSVRSSQSYGRSPSRRSMNTHTHSTQVITGHGYMHPTIQTNFPQSYPGSPSRPTASAPASAVGFHLSPTQFQNSHYHGGHGGSHRSEDMDSSSYIDHTDHEGSYSQPAATIPETGVIPEYVGAGVGDDLNMEFPYAPAIEPEDVKPGL</sequence>
<feature type="compositionally biased region" description="Pro residues" evidence="1">
    <location>
        <begin position="1"/>
        <end position="12"/>
    </location>
</feature>
<feature type="region of interest" description="Disordered" evidence="1">
    <location>
        <begin position="171"/>
        <end position="204"/>
    </location>
</feature>
<feature type="region of interest" description="Disordered" evidence="1">
    <location>
        <begin position="410"/>
        <end position="479"/>
    </location>
</feature>
<gene>
    <name evidence="2" type="ORF">TWF481_011482</name>
</gene>
<reference evidence="2 3" key="1">
    <citation type="submission" date="2023-08" db="EMBL/GenBank/DDBJ databases">
        <authorList>
            <person name="Palmer J.M."/>
        </authorList>
    </citation>
    <scope>NUCLEOTIDE SEQUENCE [LARGE SCALE GENOMIC DNA]</scope>
    <source>
        <strain evidence="2 3">TWF481</strain>
    </source>
</reference>
<evidence type="ECO:0000313" key="3">
    <source>
        <dbReference type="Proteomes" id="UP001370758"/>
    </source>
</evidence>
<feature type="region of interest" description="Disordered" evidence="1">
    <location>
        <begin position="1"/>
        <end position="66"/>
    </location>
</feature>
<feature type="compositionally biased region" description="Low complexity" evidence="1">
    <location>
        <begin position="505"/>
        <end position="519"/>
    </location>
</feature>
<evidence type="ECO:0000313" key="2">
    <source>
        <dbReference type="EMBL" id="KAK6498912.1"/>
    </source>
</evidence>
<feature type="compositionally biased region" description="Basic residues" evidence="1">
    <location>
        <begin position="451"/>
        <end position="460"/>
    </location>
</feature>
<feature type="region of interest" description="Disordered" evidence="1">
    <location>
        <begin position="498"/>
        <end position="569"/>
    </location>
</feature>
<organism evidence="2 3">
    <name type="scientific">Arthrobotrys musiformis</name>
    <dbReference type="NCBI Taxonomy" id="47236"/>
    <lineage>
        <taxon>Eukaryota</taxon>
        <taxon>Fungi</taxon>
        <taxon>Dikarya</taxon>
        <taxon>Ascomycota</taxon>
        <taxon>Pezizomycotina</taxon>
        <taxon>Orbiliomycetes</taxon>
        <taxon>Orbiliales</taxon>
        <taxon>Orbiliaceae</taxon>
        <taxon>Arthrobotrys</taxon>
    </lineage>
</organism>
<feature type="compositionally biased region" description="Polar residues" evidence="1">
    <location>
        <begin position="461"/>
        <end position="479"/>
    </location>
</feature>
<dbReference type="Proteomes" id="UP001370758">
    <property type="component" value="Unassembled WGS sequence"/>
</dbReference>
<proteinExistence type="predicted"/>
<comment type="caution">
    <text evidence="2">The sequence shown here is derived from an EMBL/GenBank/DDBJ whole genome shotgun (WGS) entry which is preliminary data.</text>
</comment>
<feature type="compositionally biased region" description="Polar residues" evidence="1">
    <location>
        <begin position="49"/>
        <end position="66"/>
    </location>
</feature>
<dbReference type="EMBL" id="JAVHJL010000008">
    <property type="protein sequence ID" value="KAK6498912.1"/>
    <property type="molecule type" value="Genomic_DNA"/>
</dbReference>
<protein>
    <submittedName>
        <fullName evidence="2">Uncharacterized protein</fullName>
    </submittedName>
</protein>
<accession>A0AAV9VZK6</accession>
<dbReference type="AlphaFoldDB" id="A0AAV9VZK6"/>
<evidence type="ECO:0000256" key="1">
    <source>
        <dbReference type="SAM" id="MobiDB-lite"/>
    </source>
</evidence>
<feature type="compositionally biased region" description="Polar residues" evidence="1">
    <location>
        <begin position="420"/>
        <end position="438"/>
    </location>
</feature>
<feature type="region of interest" description="Disordered" evidence="1">
    <location>
        <begin position="300"/>
        <end position="358"/>
    </location>
</feature>
<feature type="compositionally biased region" description="Basic and acidic residues" evidence="1">
    <location>
        <begin position="337"/>
        <end position="346"/>
    </location>
</feature>
<keyword evidence="3" id="KW-1185">Reference proteome</keyword>
<name>A0AAV9VZK6_9PEZI</name>